<dbReference type="InterPro" id="IPR018321">
    <property type="entry name" value="Glucosamine6P_isomerase_CS"/>
</dbReference>
<evidence type="ECO:0000259" key="3">
    <source>
        <dbReference type="Pfam" id="PF01182"/>
    </source>
</evidence>
<comment type="similarity">
    <text evidence="2">Belongs to the glucosamine/galactosamine-6-phosphate isomerase family. NagB subfamily.</text>
</comment>
<comment type="caution">
    <text evidence="2">Lacks conserved residue(s) required for the propagation of feature annotation.</text>
</comment>
<dbReference type="PROSITE" id="PS01161">
    <property type="entry name" value="GLC_GALNAC_ISOMERASE"/>
    <property type="match status" value="1"/>
</dbReference>
<dbReference type="PANTHER" id="PTHR11280:SF5">
    <property type="entry name" value="GLUCOSAMINE-6-PHOSPHATE ISOMERASE"/>
    <property type="match status" value="1"/>
</dbReference>
<evidence type="ECO:0000313" key="5">
    <source>
        <dbReference type="Proteomes" id="UP001596422"/>
    </source>
</evidence>
<reference evidence="5" key="1">
    <citation type="journal article" date="2019" name="Int. J. Syst. Evol. Microbiol.">
        <title>The Global Catalogue of Microorganisms (GCM) 10K type strain sequencing project: providing services to taxonomists for standard genome sequencing and annotation.</title>
        <authorList>
            <consortium name="The Broad Institute Genomics Platform"/>
            <consortium name="The Broad Institute Genome Sequencing Center for Infectious Disease"/>
            <person name="Wu L."/>
            <person name="Ma J."/>
        </authorList>
    </citation>
    <scope>NUCLEOTIDE SEQUENCE [LARGE SCALE GENOMIC DNA]</scope>
    <source>
        <strain evidence="5">NBRC 111756</strain>
    </source>
</reference>
<comment type="activity regulation">
    <text evidence="2">Allosterically activated by N-acetylglucosamine 6-phosphate (GlcNAc6P).</text>
</comment>
<feature type="site" description="Part of the allosteric site" evidence="2">
    <location>
        <position position="155"/>
    </location>
</feature>
<protein>
    <recommendedName>
        <fullName evidence="2">Glucosamine-6-phosphate deaminase</fullName>
        <ecNumber evidence="2">3.5.99.6</ecNumber>
    </recommendedName>
    <alternativeName>
        <fullName evidence="2">GlcN6P deaminase</fullName>
        <shortName evidence="2">GNPDA</shortName>
    </alternativeName>
    <alternativeName>
        <fullName evidence="2">Glucosamine-6-phosphate isomerase</fullName>
    </alternativeName>
</protein>
<feature type="site" description="Part of the allosteric site" evidence="2">
    <location>
        <position position="154"/>
    </location>
</feature>
<dbReference type="Gene3D" id="3.40.50.1360">
    <property type="match status" value="1"/>
</dbReference>
<comment type="caution">
    <text evidence="4">The sequence shown here is derived from an EMBL/GenBank/DDBJ whole genome shotgun (WGS) entry which is preliminary data.</text>
</comment>
<dbReference type="NCBIfam" id="TIGR00502">
    <property type="entry name" value="nagB"/>
    <property type="match status" value="1"/>
</dbReference>
<proteinExistence type="inferred from homology"/>
<evidence type="ECO:0000256" key="1">
    <source>
        <dbReference type="ARBA" id="ARBA00022801"/>
    </source>
</evidence>
<dbReference type="InterPro" id="IPR006148">
    <property type="entry name" value="Glc/Gal-6P_isomerase"/>
</dbReference>
<evidence type="ECO:0000256" key="2">
    <source>
        <dbReference type="HAMAP-Rule" id="MF_01241"/>
    </source>
</evidence>
<keyword evidence="2" id="KW-0119">Carbohydrate metabolism</keyword>
<dbReference type="Pfam" id="PF01182">
    <property type="entry name" value="Glucosamine_iso"/>
    <property type="match status" value="1"/>
</dbReference>
<dbReference type="HAMAP" id="MF_01241">
    <property type="entry name" value="GlcN6P_deamin"/>
    <property type="match status" value="1"/>
</dbReference>
<keyword evidence="1 2" id="KW-0378">Hydrolase</keyword>
<dbReference type="CDD" id="cd01399">
    <property type="entry name" value="GlcN6P_deaminase"/>
    <property type="match status" value="1"/>
</dbReference>
<dbReference type="PANTHER" id="PTHR11280">
    <property type="entry name" value="GLUCOSAMINE-6-PHOSPHATE ISOMERASE"/>
    <property type="match status" value="1"/>
</dbReference>
<feature type="active site" description="For ring-opening step" evidence="2">
    <location>
        <position position="142"/>
    </location>
</feature>
<feature type="active site" description="Proton acceptor; for enolization step" evidence="2">
    <location>
        <position position="67"/>
    </location>
</feature>
<dbReference type="GO" id="GO:0004342">
    <property type="term" value="F:glucosamine-6-phosphate deaminase activity"/>
    <property type="evidence" value="ECO:0007669"/>
    <property type="project" value="UniProtKB-EC"/>
</dbReference>
<feature type="site" description="Part of the allosteric site" evidence="2">
    <location>
        <position position="145"/>
    </location>
</feature>
<evidence type="ECO:0000313" key="4">
    <source>
        <dbReference type="EMBL" id="MFC6670515.1"/>
    </source>
</evidence>
<gene>
    <name evidence="2 4" type="primary">nagB</name>
    <name evidence="4" type="ORF">ACFQDL_10775</name>
</gene>
<dbReference type="EMBL" id="JBHSWE010000001">
    <property type="protein sequence ID" value="MFC6670515.1"/>
    <property type="molecule type" value="Genomic_DNA"/>
</dbReference>
<accession>A0ABW1ZZ57</accession>
<name>A0ABW1ZZ57_9GAMM</name>
<keyword evidence="2" id="KW-0021">Allosteric enzyme</keyword>
<sequence>MQVIIAGSPGEVASLAADRIERLLARHKAAVLGLATGSTPIALYQELIARYHRNQLSFREVTTFNLDEYVGLAPEHPQSYRTFMQRQLFDRIDIDPRNTHIPNGQHCPTEEAAAYETRIRSLGGIDLQVLGLGRNGHIGFNEPCSSLHSRTRIKTLAEATVRDNSRFFEPGEFMPKLAITMGIATILEARQILLLATGSAKAEAVRTMVEGPLSASCPASALQQHPNTLVIVDSEAGSQLSQCEYHRRVKIETDRLMDAERSRP</sequence>
<dbReference type="InterPro" id="IPR004547">
    <property type="entry name" value="Glucosamine6P_isomerase"/>
</dbReference>
<dbReference type="EC" id="3.5.99.6" evidence="2"/>
<comment type="pathway">
    <text evidence="2">Amino-sugar metabolism; N-acetylneuraminate degradation; D-fructose 6-phosphate from N-acetylneuraminate: step 5/5.</text>
</comment>
<feature type="domain" description="Glucosamine/galactosamine-6-phosphate isomerase" evidence="3">
    <location>
        <begin position="12"/>
        <end position="227"/>
    </location>
</feature>
<comment type="subunit">
    <text evidence="2">Homohexamer.</text>
</comment>
<dbReference type="SUPFAM" id="SSF100950">
    <property type="entry name" value="NagB/RpiA/CoA transferase-like"/>
    <property type="match status" value="1"/>
</dbReference>
<feature type="site" description="Part of the allosteric site" evidence="2">
    <location>
        <position position="152"/>
    </location>
</feature>
<dbReference type="RefSeq" id="WP_379909019.1">
    <property type="nucleotide sequence ID" value="NZ_JBHSWE010000001.1"/>
</dbReference>
<feature type="active site" description="Proton acceptor; for ring-opening step" evidence="2">
    <location>
        <position position="137"/>
    </location>
</feature>
<dbReference type="Proteomes" id="UP001596422">
    <property type="component" value="Unassembled WGS sequence"/>
</dbReference>
<keyword evidence="5" id="KW-1185">Reference proteome</keyword>
<comment type="catalytic activity">
    <reaction evidence="2">
        <text>alpha-D-glucosamine 6-phosphate + H2O = beta-D-fructose 6-phosphate + NH4(+)</text>
        <dbReference type="Rhea" id="RHEA:12172"/>
        <dbReference type="ChEBI" id="CHEBI:15377"/>
        <dbReference type="ChEBI" id="CHEBI:28938"/>
        <dbReference type="ChEBI" id="CHEBI:57634"/>
        <dbReference type="ChEBI" id="CHEBI:75989"/>
        <dbReference type="EC" id="3.5.99.6"/>
    </reaction>
</comment>
<organism evidence="4 5">
    <name type="scientific">Marinobacterium aestuariivivens</name>
    <dbReference type="NCBI Taxonomy" id="1698799"/>
    <lineage>
        <taxon>Bacteria</taxon>
        <taxon>Pseudomonadati</taxon>
        <taxon>Pseudomonadota</taxon>
        <taxon>Gammaproteobacteria</taxon>
        <taxon>Oceanospirillales</taxon>
        <taxon>Oceanospirillaceae</taxon>
        <taxon>Marinobacterium</taxon>
    </lineage>
</organism>
<dbReference type="InterPro" id="IPR037171">
    <property type="entry name" value="NagB/RpiA_transferase-like"/>
</dbReference>
<feature type="active site" description="For ring-opening step" evidence="2">
    <location>
        <position position="135"/>
    </location>
</feature>
<comment type="function">
    <text evidence="2">Catalyzes the reversible isomerization-deamination of glucosamine 6-phosphate (GlcN6P) to form fructose 6-phosphate (Fru6P) and ammonium ion.</text>
</comment>